<sequence>MKFVVFGDMCLDNISENDEIKISTELNKVKKENILIANLECPITNSRDKLNKDGPNLSTDFDKGKKLIAKLPVDLYTLANNHILDYGKSGFKDTITVLENTSKNYCGAGLNINDADNAFLYQNNDEKVAIVNVAESEYCLANDYGFGASSLDALKLLKRIKELKNKNFICIVIVHGGNEHYKYPSPRFKSLMHFIIDCGGDVVITHHTHNASGYEFYEGKPIFYSLGNFIFKRNSMPDYWYNGHAVEINTKNLKDFTIHPYIQGKNDNIFEFLDKEKKQKYIHELNKISEIITNDALLKKEWDSYIERKSYSYLSWIYGLTKVERIFFKVTGISRMNFLSKQKKLMINNLIQCESHHDLLLDVLRKNHAK</sequence>
<evidence type="ECO:0000256" key="1">
    <source>
        <dbReference type="ARBA" id="ARBA00005662"/>
    </source>
</evidence>
<protein>
    <recommendedName>
        <fullName evidence="2">Capsule synthesis protein CapA domain-containing protein</fullName>
    </recommendedName>
</protein>
<comment type="similarity">
    <text evidence="1">Belongs to the CapA family.</text>
</comment>
<evidence type="ECO:0000313" key="3">
    <source>
        <dbReference type="EMBL" id="PSV79949.1"/>
    </source>
</evidence>
<proteinExistence type="inferred from homology"/>
<dbReference type="Proteomes" id="UP000241566">
    <property type="component" value="Unassembled WGS sequence"/>
</dbReference>
<dbReference type="InterPro" id="IPR029052">
    <property type="entry name" value="Metallo-depent_PP-like"/>
</dbReference>
<reference evidence="3 4" key="1">
    <citation type="submission" date="2018-01" db="EMBL/GenBank/DDBJ databases">
        <title>Whole genome sequencing of Histamine producing bacteria.</title>
        <authorList>
            <person name="Butler K."/>
        </authorList>
    </citation>
    <scope>NUCLEOTIDE SEQUENCE [LARGE SCALE GENOMIC DNA]</scope>
    <source>
        <strain evidence="3 4">ATCC 25521</strain>
    </source>
</reference>
<name>A0ABX5GDE1_PHOLE</name>
<comment type="caution">
    <text evidence="3">The sequence shown here is derived from an EMBL/GenBank/DDBJ whole genome shotgun (WGS) entry which is preliminary data.</text>
</comment>
<dbReference type="RefSeq" id="WP_107229678.1">
    <property type="nucleotide sequence ID" value="NZ_PYOI01000023.1"/>
</dbReference>
<organism evidence="3 4">
    <name type="scientific">Photobacterium leiognathi</name>
    <dbReference type="NCBI Taxonomy" id="553611"/>
    <lineage>
        <taxon>Bacteria</taxon>
        <taxon>Pseudomonadati</taxon>
        <taxon>Pseudomonadota</taxon>
        <taxon>Gammaproteobacteria</taxon>
        <taxon>Vibrionales</taxon>
        <taxon>Vibrionaceae</taxon>
        <taxon>Photobacterium</taxon>
    </lineage>
</organism>
<gene>
    <name evidence="3" type="ORF">CTM94_14795</name>
</gene>
<keyword evidence="4" id="KW-1185">Reference proteome</keyword>
<dbReference type="EMBL" id="PYOI01000023">
    <property type="protein sequence ID" value="PSV79949.1"/>
    <property type="molecule type" value="Genomic_DNA"/>
</dbReference>
<accession>A0ABX5GDE1</accession>
<evidence type="ECO:0000259" key="2">
    <source>
        <dbReference type="SMART" id="SM00854"/>
    </source>
</evidence>
<evidence type="ECO:0000313" key="4">
    <source>
        <dbReference type="Proteomes" id="UP000241566"/>
    </source>
</evidence>
<feature type="domain" description="Capsule synthesis protein CapA" evidence="2">
    <location>
        <begin position="2"/>
        <end position="233"/>
    </location>
</feature>
<dbReference type="Pfam" id="PF09587">
    <property type="entry name" value="PGA_cap"/>
    <property type="match status" value="1"/>
</dbReference>
<dbReference type="SMART" id="SM00854">
    <property type="entry name" value="PGA_cap"/>
    <property type="match status" value="1"/>
</dbReference>
<dbReference type="Gene3D" id="3.60.21.10">
    <property type="match status" value="1"/>
</dbReference>
<dbReference type="InterPro" id="IPR019079">
    <property type="entry name" value="Capsule_synth_CapA"/>
</dbReference>
<dbReference type="CDD" id="cd07381">
    <property type="entry name" value="MPP_CapA"/>
    <property type="match status" value="1"/>
</dbReference>
<dbReference type="PANTHER" id="PTHR33393:SF11">
    <property type="entry name" value="POLYGLUTAMINE SYNTHESIS ACCESSORY PROTEIN RV0574C-RELATED"/>
    <property type="match status" value="1"/>
</dbReference>
<dbReference type="InterPro" id="IPR052169">
    <property type="entry name" value="CW_Biosynth-Accessory"/>
</dbReference>
<dbReference type="SUPFAM" id="SSF56300">
    <property type="entry name" value="Metallo-dependent phosphatases"/>
    <property type="match status" value="1"/>
</dbReference>
<dbReference type="PANTHER" id="PTHR33393">
    <property type="entry name" value="POLYGLUTAMINE SYNTHESIS ACCESSORY PROTEIN RV0574C-RELATED"/>
    <property type="match status" value="1"/>
</dbReference>